<reference evidence="1" key="1">
    <citation type="submission" date="2021-09" db="EMBL/GenBank/DDBJ databases">
        <title>Isolation and characterization of 3-chlorobenzoate degrading bacteria from soils in Shizuoka.</title>
        <authorList>
            <person name="Ifat A."/>
            <person name="Ogawa N."/>
            <person name="Kimbara K."/>
            <person name="Moriuchi R."/>
            <person name="Dohra H."/>
            <person name="Shintani M."/>
        </authorList>
    </citation>
    <scope>NUCLEOTIDE SEQUENCE</scope>
    <source>
        <strain evidence="1">19CS2-2</strain>
    </source>
</reference>
<evidence type="ECO:0000313" key="1">
    <source>
        <dbReference type="EMBL" id="GJH22792.1"/>
    </source>
</evidence>
<keyword evidence="2" id="KW-1185">Reference proteome</keyword>
<gene>
    <name evidence="1" type="ORF">CBA19CS22_39640</name>
</gene>
<comment type="caution">
    <text evidence="1">The sequence shown here is derived from an EMBL/GenBank/DDBJ whole genome shotgun (WGS) entry which is preliminary data.</text>
</comment>
<dbReference type="Proteomes" id="UP001055013">
    <property type="component" value="Unassembled WGS sequence"/>
</dbReference>
<proteinExistence type="predicted"/>
<name>A0ACB5R6Y5_9BURK</name>
<organism evidence="1 2">
    <name type="scientific">Caballeronia novacaledonica</name>
    <dbReference type="NCBI Taxonomy" id="1544861"/>
    <lineage>
        <taxon>Bacteria</taxon>
        <taxon>Pseudomonadati</taxon>
        <taxon>Pseudomonadota</taxon>
        <taxon>Betaproteobacteria</taxon>
        <taxon>Burkholderiales</taxon>
        <taxon>Burkholderiaceae</taxon>
        <taxon>Caballeronia</taxon>
    </lineage>
</organism>
<protein>
    <submittedName>
        <fullName evidence="1">Uncharacterized protein</fullName>
    </submittedName>
</protein>
<evidence type="ECO:0000313" key="2">
    <source>
        <dbReference type="Proteomes" id="UP001055013"/>
    </source>
</evidence>
<accession>A0ACB5R6Y5</accession>
<sequence>MDHILKRASLTIGSRTNVSYSQVQDFAHLLPDAVAQSVSGVASNILKAAHGMTGAVTGVAPFAFFCVASMNNDVVGFMVGLLDSDVYTERKYARGALIYVRPSARDTSAYHDMMTAFEQWARTQGAQEVRTVLLSAQNPRVRLRSSATGIGKAVR</sequence>
<dbReference type="EMBL" id="BPUR01000053">
    <property type="protein sequence ID" value="GJH22792.1"/>
    <property type="molecule type" value="Genomic_DNA"/>
</dbReference>